<evidence type="ECO:0000313" key="2">
    <source>
        <dbReference type="Proteomes" id="UP001501095"/>
    </source>
</evidence>
<organism evidence="1 2">
    <name type="scientific">Streptomyces levis</name>
    <dbReference type="NCBI Taxonomy" id="285566"/>
    <lineage>
        <taxon>Bacteria</taxon>
        <taxon>Bacillati</taxon>
        <taxon>Actinomycetota</taxon>
        <taxon>Actinomycetes</taxon>
        <taxon>Kitasatosporales</taxon>
        <taxon>Streptomycetaceae</taxon>
        <taxon>Streptomyces</taxon>
    </lineage>
</organism>
<protein>
    <recommendedName>
        <fullName evidence="3">Transposase</fullName>
    </recommendedName>
</protein>
<accession>A0ABN3NVP8</accession>
<keyword evidence="2" id="KW-1185">Reference proteome</keyword>
<reference evidence="1 2" key="1">
    <citation type="journal article" date="2019" name="Int. J. Syst. Evol. Microbiol.">
        <title>The Global Catalogue of Microorganisms (GCM) 10K type strain sequencing project: providing services to taxonomists for standard genome sequencing and annotation.</title>
        <authorList>
            <consortium name="The Broad Institute Genomics Platform"/>
            <consortium name="The Broad Institute Genome Sequencing Center for Infectious Disease"/>
            <person name="Wu L."/>
            <person name="Ma J."/>
        </authorList>
    </citation>
    <scope>NUCLEOTIDE SEQUENCE [LARGE SCALE GENOMIC DNA]</scope>
    <source>
        <strain evidence="1 2">JCM 6924</strain>
    </source>
</reference>
<gene>
    <name evidence="1" type="ORF">GCM10010423_29820</name>
</gene>
<evidence type="ECO:0008006" key="3">
    <source>
        <dbReference type="Google" id="ProtNLM"/>
    </source>
</evidence>
<dbReference type="EMBL" id="BAAATM010000009">
    <property type="protein sequence ID" value="GAA2532224.1"/>
    <property type="molecule type" value="Genomic_DNA"/>
</dbReference>
<dbReference type="Proteomes" id="UP001501095">
    <property type="component" value="Unassembled WGS sequence"/>
</dbReference>
<evidence type="ECO:0000313" key="1">
    <source>
        <dbReference type="EMBL" id="GAA2532224.1"/>
    </source>
</evidence>
<sequence>MRTAAAIDDIHLGLHRSLRKIRHDFSRATARSTGARAAGGARLMVCWVGVRSPPGGLLRCRHPWTDSHVGTVGQDRDALALTNPDDPVGAGRGRVVDRRGRAGEIRSSSLTTSCTVGRGSSLRWLVEPCMVRAGVRELIVAEYRVTGLSPTVIAELIAEVGPLWHAQRQARLTARPRRRAVGAGAKHRFVFVDRLLATLDCSHTSRTPLYPAAFKRDHCQDCSSRRATANRARGR</sequence>
<proteinExistence type="predicted"/>
<name>A0ABN3NVP8_9ACTN</name>
<comment type="caution">
    <text evidence="1">The sequence shown here is derived from an EMBL/GenBank/DDBJ whole genome shotgun (WGS) entry which is preliminary data.</text>
</comment>